<dbReference type="SUPFAM" id="SSF103473">
    <property type="entry name" value="MFS general substrate transporter"/>
    <property type="match status" value="1"/>
</dbReference>
<feature type="transmembrane region" description="Helical" evidence="8">
    <location>
        <begin position="207"/>
        <end position="226"/>
    </location>
</feature>
<evidence type="ECO:0000256" key="5">
    <source>
        <dbReference type="ARBA" id="ARBA00022989"/>
    </source>
</evidence>
<dbReference type="InterPro" id="IPR003663">
    <property type="entry name" value="Sugar/inositol_transpt"/>
</dbReference>
<keyword evidence="11" id="KW-1185">Reference proteome</keyword>
<keyword evidence="3 7" id="KW-0813">Transport</keyword>
<organism evidence="10 11">
    <name type="scientific">Talaromyces rugulosus</name>
    <name type="common">Penicillium rugulosum</name>
    <dbReference type="NCBI Taxonomy" id="121627"/>
    <lineage>
        <taxon>Eukaryota</taxon>
        <taxon>Fungi</taxon>
        <taxon>Dikarya</taxon>
        <taxon>Ascomycota</taxon>
        <taxon>Pezizomycotina</taxon>
        <taxon>Eurotiomycetes</taxon>
        <taxon>Eurotiomycetidae</taxon>
        <taxon>Eurotiales</taxon>
        <taxon>Trichocomaceae</taxon>
        <taxon>Talaromyces</taxon>
        <taxon>Talaromyces sect. Islandici</taxon>
    </lineage>
</organism>
<evidence type="ECO:0000256" key="1">
    <source>
        <dbReference type="ARBA" id="ARBA00004141"/>
    </source>
</evidence>
<dbReference type="AlphaFoldDB" id="A0A7H8RA06"/>
<keyword evidence="4 8" id="KW-0812">Transmembrane</keyword>
<evidence type="ECO:0000256" key="2">
    <source>
        <dbReference type="ARBA" id="ARBA00010992"/>
    </source>
</evidence>
<feature type="transmembrane region" description="Helical" evidence="8">
    <location>
        <begin position="462"/>
        <end position="482"/>
    </location>
</feature>
<gene>
    <name evidence="10" type="ORF">TRUGW13939_09953</name>
</gene>
<feature type="transmembrane region" description="Helical" evidence="8">
    <location>
        <begin position="397"/>
        <end position="417"/>
    </location>
</feature>
<protein>
    <recommendedName>
        <fullName evidence="9">Major facilitator superfamily (MFS) profile domain-containing protein</fullName>
    </recommendedName>
</protein>
<dbReference type="PROSITE" id="PS50850">
    <property type="entry name" value="MFS"/>
    <property type="match status" value="1"/>
</dbReference>
<dbReference type="KEGG" id="trg:TRUGW13939_09953"/>
<feature type="domain" description="Major facilitator superfamily (MFS) profile" evidence="9">
    <location>
        <begin position="46"/>
        <end position="485"/>
    </location>
</feature>
<evidence type="ECO:0000259" key="9">
    <source>
        <dbReference type="PROSITE" id="PS50850"/>
    </source>
</evidence>
<feature type="transmembrane region" description="Helical" evidence="8">
    <location>
        <begin position="338"/>
        <end position="355"/>
    </location>
</feature>
<feature type="transmembrane region" description="Helical" evidence="8">
    <location>
        <begin position="364"/>
        <end position="385"/>
    </location>
</feature>
<dbReference type="PANTHER" id="PTHR48022">
    <property type="entry name" value="PLASTIDIC GLUCOSE TRANSPORTER 4"/>
    <property type="match status" value="1"/>
</dbReference>
<dbReference type="FunFam" id="1.20.1250.20:FF:000134">
    <property type="entry name" value="MFS sugar transporter protein"/>
    <property type="match status" value="1"/>
</dbReference>
<feature type="transmembrane region" description="Helical" evidence="8">
    <location>
        <begin position="438"/>
        <end position="456"/>
    </location>
</feature>
<dbReference type="Gene3D" id="1.20.1250.20">
    <property type="entry name" value="MFS general substrate transporter like domains"/>
    <property type="match status" value="1"/>
</dbReference>
<feature type="transmembrane region" description="Helical" evidence="8">
    <location>
        <begin position="296"/>
        <end position="318"/>
    </location>
</feature>
<dbReference type="GO" id="GO:0005351">
    <property type="term" value="F:carbohydrate:proton symporter activity"/>
    <property type="evidence" value="ECO:0007669"/>
    <property type="project" value="TreeGrafter"/>
</dbReference>
<dbReference type="Proteomes" id="UP000509510">
    <property type="component" value="Chromosome V"/>
</dbReference>
<dbReference type="NCBIfam" id="TIGR00879">
    <property type="entry name" value="SP"/>
    <property type="match status" value="1"/>
</dbReference>
<proteinExistence type="inferred from homology"/>
<evidence type="ECO:0000256" key="4">
    <source>
        <dbReference type="ARBA" id="ARBA00022692"/>
    </source>
</evidence>
<evidence type="ECO:0000313" key="11">
    <source>
        <dbReference type="Proteomes" id="UP000509510"/>
    </source>
</evidence>
<dbReference type="Pfam" id="PF00083">
    <property type="entry name" value="Sugar_tr"/>
    <property type="match status" value="1"/>
</dbReference>
<evidence type="ECO:0000256" key="8">
    <source>
        <dbReference type="SAM" id="Phobius"/>
    </source>
</evidence>
<dbReference type="RefSeq" id="XP_035348962.1">
    <property type="nucleotide sequence ID" value="XM_035493069.1"/>
</dbReference>
<feature type="transmembrane region" description="Helical" evidence="8">
    <location>
        <begin position="115"/>
        <end position="135"/>
    </location>
</feature>
<dbReference type="GeneID" id="55997434"/>
<reference evidence="11" key="1">
    <citation type="submission" date="2020-06" db="EMBL/GenBank/DDBJ databases">
        <title>A chromosome-scale genome assembly of Talaromyces rugulosus W13939.</title>
        <authorList>
            <person name="Wang B."/>
            <person name="Guo L."/>
            <person name="Ye K."/>
            <person name="Wang L."/>
        </authorList>
    </citation>
    <scope>NUCLEOTIDE SEQUENCE [LARGE SCALE GENOMIC DNA]</scope>
    <source>
        <strain evidence="11">W13939</strain>
    </source>
</reference>
<dbReference type="GO" id="GO:0016020">
    <property type="term" value="C:membrane"/>
    <property type="evidence" value="ECO:0007669"/>
    <property type="project" value="UniProtKB-SubCell"/>
</dbReference>
<keyword evidence="6 8" id="KW-0472">Membrane</keyword>
<comment type="subcellular location">
    <subcellularLocation>
        <location evidence="1">Membrane</location>
        <topology evidence="1">Multi-pass membrane protein</topology>
    </subcellularLocation>
</comment>
<dbReference type="InterPro" id="IPR020846">
    <property type="entry name" value="MFS_dom"/>
</dbReference>
<dbReference type="InterPro" id="IPR050360">
    <property type="entry name" value="MFS_Sugar_Transporters"/>
</dbReference>
<accession>A0A7H8RA06</accession>
<feature type="transmembrane region" description="Helical" evidence="8">
    <location>
        <begin position="43"/>
        <end position="64"/>
    </location>
</feature>
<feature type="transmembrane region" description="Helical" evidence="8">
    <location>
        <begin position="175"/>
        <end position="195"/>
    </location>
</feature>
<name>A0A7H8RA06_TALRU</name>
<feature type="transmembrane region" description="Helical" evidence="8">
    <location>
        <begin position="84"/>
        <end position="103"/>
    </location>
</feature>
<dbReference type="InterPro" id="IPR005828">
    <property type="entry name" value="MFS_sugar_transport-like"/>
</dbReference>
<dbReference type="OrthoDB" id="6133115at2759"/>
<evidence type="ECO:0000256" key="6">
    <source>
        <dbReference type="ARBA" id="ARBA00023136"/>
    </source>
</evidence>
<sequence length="516" mass="56529">MSGINKETVSHFEMSKDTTLQAEMRAEVLLSPPKKFSKAAIQLYFFMLLAYCNSWGTGFDSSLMSAMNSSDRWHSDLGVPKTGSLLGIVTAIYTIGNMVGSFVAGPAGDRWGRKVGMVIGNTITLVGAIVLFSAGNYHAFLAGRFLTGFGLAISRSSAPSWVAEMSPPQWRGPAVMLYNSLWLIGAIIASAIAFASGPIQSSLSWRLPLILQVVPTSIVLLGVWFLPESPRWLIANDRLDDARRILTKYHADGDENSGLVSLEIIEMQDSIKLEASDKRWYDYSEFVTTRGNRYRLFMVISIGVIGQWGGSNLTGYYLANNLRNIGITAQNRLLVYNMAYYISALGGASIGSLLSNKVGRRPQLLFGCLSMSACLVALIGVTSQYHKGQSSSLSNLTIAFIFFVGIFHSGGVNPLVVAYPVECLHTNTRSKGMGINNLVLNAAEFVNTYAAPIALANIAWKIYIVYAVWNIVQAVWVYLFFVETKDRTLEEMDEIFTAKNPVKASLRDVSNFDGGI</sequence>
<evidence type="ECO:0000256" key="7">
    <source>
        <dbReference type="RuleBase" id="RU003346"/>
    </source>
</evidence>
<evidence type="ECO:0000256" key="3">
    <source>
        <dbReference type="ARBA" id="ARBA00022448"/>
    </source>
</evidence>
<evidence type="ECO:0000313" key="10">
    <source>
        <dbReference type="EMBL" id="QKX62788.1"/>
    </source>
</evidence>
<comment type="similarity">
    <text evidence="2 7">Belongs to the major facilitator superfamily. Sugar transporter (TC 2.A.1.1) family.</text>
</comment>
<dbReference type="InterPro" id="IPR036259">
    <property type="entry name" value="MFS_trans_sf"/>
</dbReference>
<dbReference type="PANTHER" id="PTHR48022:SF79">
    <property type="entry name" value="LACTOSE PERMEASE, PUTATIVE (AFU_ORTHOLOGUE AFUA_6G01860)-RELATED"/>
    <property type="match status" value="1"/>
</dbReference>
<dbReference type="EMBL" id="CP055902">
    <property type="protein sequence ID" value="QKX62788.1"/>
    <property type="molecule type" value="Genomic_DNA"/>
</dbReference>
<keyword evidence="5 8" id="KW-1133">Transmembrane helix</keyword>